<feature type="compositionally biased region" description="Basic and acidic residues" evidence="8">
    <location>
        <begin position="493"/>
        <end position="508"/>
    </location>
</feature>
<sequence length="774" mass="83166">MGGLGREVGLQVLRQVVRGTRRIVGESPCWKDAGVCGEGALGLATRWVGSSAAAGETPSTSSRREVAARRFEVGRGIAASSTLRGALSGQLRQYSGAQTQLVVRLPARVTVNKLSKLLSTDLEVVRSTLDDLGELPKSNDVYLSWGAAEITAAELGFYVEENEEERGSGEEGESGSAQQHRRAPTVSIMGHIDHGKTTLLDALRSASVAAKEAGGITQHIGAFAVDLKAVGVQNQGGGEEAPAGNKAKKKKKSKTKKKASQRVSSEPGIRSGEEFVTFLDTPGHKAFSEMRARGAAVTDIAIIVVAADEGVKPQTNEALAHAAAAGTPLIVAITKCDRENANPEKVKAGLKDCGVELEEDGGDVQCVEVAAPTGMGLDDLLDAITLLSEMIDLSSDLGSVATGTVIEAKSDKKSGACATLIMRQGVLKTGDSLVIGKEWGKVRLMRDSRGQQVHEAIPSFPVEVIGLKGLPQAGDKVRCVESESMARKLSASRQRDVQDLIHERRPEVTSKLSGPQKKKRTYREKFMERTKYVPNKIRLKNAEEEDAAEAGEEEGKPGEEEEDKPKLTLILKADVHGTLEALEEAVMALENEDVEVKSIFSSVGPITESDVVLAKACDATVIAFNVKPISSQVQKMMERDKTKMYSHRVIYKLLDHLQDLVQSLASGKNQEPVKTGQCKVLQVFSVNTREDSGRTKRTIAGCKVNEGAISNDKEHVFKVLRSGDVIFEGKIQSLKHKQKDVPSMQQGKECGLMLEGFDAFIPGDIIIQFTAEAS</sequence>
<evidence type="ECO:0000256" key="6">
    <source>
        <dbReference type="ARBA" id="ARBA00025162"/>
    </source>
</evidence>
<evidence type="ECO:0000256" key="4">
    <source>
        <dbReference type="ARBA" id="ARBA00022917"/>
    </source>
</evidence>
<dbReference type="Pfam" id="PF22042">
    <property type="entry name" value="EF-G_D2"/>
    <property type="match status" value="1"/>
</dbReference>
<dbReference type="InterPro" id="IPR036925">
    <property type="entry name" value="TIF_IF2_dom3_sf"/>
</dbReference>
<dbReference type="CDD" id="cd01887">
    <property type="entry name" value="IF2_eIF5B"/>
    <property type="match status" value="1"/>
</dbReference>
<comment type="function">
    <text evidence="6">One of the essential components for the initiation of protein synthesis. Protects formylmethionyl-tRNA from spontaneous hydrolysis and promotes its binding to the 30S ribosomal subunits. Also involved in the hydrolysis of GTP during the formation of the 70S ribosomal complex.</text>
</comment>
<evidence type="ECO:0000256" key="1">
    <source>
        <dbReference type="ARBA" id="ARBA00007733"/>
    </source>
</evidence>
<evidence type="ECO:0000256" key="3">
    <source>
        <dbReference type="ARBA" id="ARBA00022741"/>
    </source>
</evidence>
<evidence type="ECO:0000256" key="2">
    <source>
        <dbReference type="ARBA" id="ARBA00022540"/>
    </source>
</evidence>
<evidence type="ECO:0000259" key="9">
    <source>
        <dbReference type="PROSITE" id="PS51722"/>
    </source>
</evidence>
<feature type="region of interest" description="Disordered" evidence="8">
    <location>
        <begin position="537"/>
        <end position="566"/>
    </location>
</feature>
<name>A0A5B8MFF9_9CHLO</name>
<dbReference type="PANTHER" id="PTHR43381">
    <property type="entry name" value="TRANSLATION INITIATION FACTOR IF-2-RELATED"/>
    <property type="match status" value="1"/>
</dbReference>
<dbReference type="InterPro" id="IPR015760">
    <property type="entry name" value="TIF_IF2"/>
</dbReference>
<gene>
    <name evidence="10" type="ORF">A3770_02p14420</name>
</gene>
<feature type="region of interest" description="Disordered" evidence="8">
    <location>
        <begin position="161"/>
        <end position="182"/>
    </location>
</feature>
<keyword evidence="2 10" id="KW-0396">Initiation factor</keyword>
<dbReference type="PRINTS" id="PR00315">
    <property type="entry name" value="ELONGATNFCT"/>
</dbReference>
<comment type="similarity">
    <text evidence="1">Belongs to the TRAFAC class translation factor GTPase superfamily. Classic translation factor GTPase family. IF-2 subfamily.</text>
</comment>
<dbReference type="STRING" id="1764295.A0A5B8MFF9"/>
<evidence type="ECO:0000256" key="7">
    <source>
        <dbReference type="SAM" id="Coils"/>
    </source>
</evidence>
<dbReference type="GO" id="GO:0005525">
    <property type="term" value="F:GTP binding"/>
    <property type="evidence" value="ECO:0007669"/>
    <property type="project" value="UniProtKB-KW"/>
</dbReference>
<keyword evidence="5" id="KW-0342">GTP-binding</keyword>
<dbReference type="GO" id="GO:0003924">
    <property type="term" value="F:GTPase activity"/>
    <property type="evidence" value="ECO:0007669"/>
    <property type="project" value="InterPro"/>
</dbReference>
<dbReference type="Proteomes" id="UP000316726">
    <property type="component" value="Chromosome 2"/>
</dbReference>
<organism evidence="10 11">
    <name type="scientific">Chloropicon primus</name>
    <dbReference type="NCBI Taxonomy" id="1764295"/>
    <lineage>
        <taxon>Eukaryota</taxon>
        <taxon>Viridiplantae</taxon>
        <taxon>Chlorophyta</taxon>
        <taxon>Chloropicophyceae</taxon>
        <taxon>Chloropicales</taxon>
        <taxon>Chloropicaceae</taxon>
        <taxon>Chloropicon</taxon>
    </lineage>
</organism>
<dbReference type="InterPro" id="IPR009000">
    <property type="entry name" value="Transl_B-barrel_sf"/>
</dbReference>
<dbReference type="SUPFAM" id="SSF50447">
    <property type="entry name" value="Translation proteins"/>
    <property type="match status" value="2"/>
</dbReference>
<feature type="region of interest" description="Disordered" evidence="8">
    <location>
        <begin position="488"/>
        <end position="524"/>
    </location>
</feature>
<dbReference type="InterPro" id="IPR027417">
    <property type="entry name" value="P-loop_NTPase"/>
</dbReference>
<dbReference type="CDD" id="cd03702">
    <property type="entry name" value="IF2_mtIF2_II"/>
    <property type="match status" value="1"/>
</dbReference>
<reference evidence="10 11" key="1">
    <citation type="submission" date="2018-07" db="EMBL/GenBank/DDBJ databases">
        <title>The complete nuclear genome of the prasinophyte Chloropicon primus (CCMP1205).</title>
        <authorList>
            <person name="Pombert J.-F."/>
            <person name="Otis C."/>
            <person name="Turmel M."/>
            <person name="Lemieux C."/>
        </authorList>
    </citation>
    <scope>NUCLEOTIDE SEQUENCE [LARGE SCALE GENOMIC DNA]</scope>
    <source>
        <strain evidence="10 11">CCMP1205</strain>
    </source>
</reference>
<dbReference type="GO" id="GO:0003743">
    <property type="term" value="F:translation initiation factor activity"/>
    <property type="evidence" value="ECO:0007669"/>
    <property type="project" value="UniProtKB-KW"/>
</dbReference>
<keyword evidence="3" id="KW-0547">Nucleotide-binding</keyword>
<dbReference type="InterPro" id="IPR023115">
    <property type="entry name" value="TIF_IF2_dom3"/>
</dbReference>
<dbReference type="GO" id="GO:0005737">
    <property type="term" value="C:cytoplasm"/>
    <property type="evidence" value="ECO:0007669"/>
    <property type="project" value="TreeGrafter"/>
</dbReference>
<keyword evidence="7" id="KW-0175">Coiled coil</keyword>
<feature type="region of interest" description="Disordered" evidence="8">
    <location>
        <begin position="235"/>
        <end position="267"/>
    </location>
</feature>
<keyword evidence="11" id="KW-1185">Reference proteome</keyword>
<evidence type="ECO:0000313" key="10">
    <source>
        <dbReference type="EMBL" id="QDZ18924.1"/>
    </source>
</evidence>
<evidence type="ECO:0000256" key="5">
    <source>
        <dbReference type="ARBA" id="ARBA00023134"/>
    </source>
</evidence>
<feature type="compositionally biased region" description="Acidic residues" evidence="8">
    <location>
        <begin position="543"/>
        <end position="552"/>
    </location>
</feature>
<feature type="coiled-coil region" evidence="7">
    <location>
        <begin position="572"/>
        <end position="599"/>
    </location>
</feature>
<dbReference type="OrthoDB" id="361630at2759"/>
<dbReference type="CDD" id="cd03692">
    <property type="entry name" value="mtIF2_IVc"/>
    <property type="match status" value="1"/>
</dbReference>
<dbReference type="Gene3D" id="3.40.50.300">
    <property type="entry name" value="P-loop containing nucleotide triphosphate hydrolases"/>
    <property type="match status" value="1"/>
</dbReference>
<dbReference type="InterPro" id="IPR044145">
    <property type="entry name" value="IF2_II"/>
</dbReference>
<dbReference type="FunFam" id="3.40.50.10050:FF:000001">
    <property type="entry name" value="Translation initiation factor IF-2"/>
    <property type="match status" value="1"/>
</dbReference>
<dbReference type="FunFam" id="2.40.30.10:FF:000008">
    <property type="entry name" value="Translation initiation factor IF-2"/>
    <property type="match status" value="1"/>
</dbReference>
<dbReference type="Pfam" id="PF00009">
    <property type="entry name" value="GTP_EFTU"/>
    <property type="match status" value="1"/>
</dbReference>
<dbReference type="Gene3D" id="2.40.30.10">
    <property type="entry name" value="Translation factors"/>
    <property type="match status" value="2"/>
</dbReference>
<proteinExistence type="inferred from homology"/>
<dbReference type="SUPFAM" id="SSF52540">
    <property type="entry name" value="P-loop containing nucleoside triphosphate hydrolases"/>
    <property type="match status" value="1"/>
</dbReference>
<dbReference type="AlphaFoldDB" id="A0A5B8MFF9"/>
<dbReference type="InterPro" id="IPR053905">
    <property type="entry name" value="EF-G-like_DII"/>
</dbReference>
<protein>
    <submittedName>
        <fullName evidence="10">Translation initiation factor 2</fullName>
    </submittedName>
</protein>
<dbReference type="PROSITE" id="PS51722">
    <property type="entry name" value="G_TR_2"/>
    <property type="match status" value="1"/>
</dbReference>
<dbReference type="InterPro" id="IPR005225">
    <property type="entry name" value="Small_GTP-bd"/>
</dbReference>
<evidence type="ECO:0000256" key="8">
    <source>
        <dbReference type="SAM" id="MobiDB-lite"/>
    </source>
</evidence>
<dbReference type="PANTHER" id="PTHR43381:SF20">
    <property type="entry name" value="TRANSLATION INITIATION FACTOR IF-2, MITOCHONDRIAL"/>
    <property type="match status" value="1"/>
</dbReference>
<dbReference type="InterPro" id="IPR000795">
    <property type="entry name" value="T_Tr_GTP-bd_dom"/>
</dbReference>
<dbReference type="Gene3D" id="3.40.50.10050">
    <property type="entry name" value="Translation initiation factor IF- 2, domain 3"/>
    <property type="match status" value="1"/>
</dbReference>
<dbReference type="NCBIfam" id="TIGR00231">
    <property type="entry name" value="small_GTP"/>
    <property type="match status" value="1"/>
</dbReference>
<feature type="domain" description="Tr-type G" evidence="9">
    <location>
        <begin position="181"/>
        <end position="394"/>
    </location>
</feature>
<evidence type="ECO:0000313" key="11">
    <source>
        <dbReference type="Proteomes" id="UP000316726"/>
    </source>
</evidence>
<accession>A0A5B8MFF9</accession>
<dbReference type="EMBL" id="CP031035">
    <property type="protein sequence ID" value="QDZ18924.1"/>
    <property type="molecule type" value="Genomic_DNA"/>
</dbReference>
<dbReference type="Pfam" id="PF11987">
    <property type="entry name" value="IF-2"/>
    <property type="match status" value="1"/>
</dbReference>
<dbReference type="SUPFAM" id="SSF52156">
    <property type="entry name" value="Initiation factor IF2/eIF5b, domain 3"/>
    <property type="match status" value="1"/>
</dbReference>
<feature type="compositionally biased region" description="Basic residues" evidence="8">
    <location>
        <begin position="246"/>
        <end position="260"/>
    </location>
</feature>
<feature type="compositionally biased region" description="Basic and acidic residues" evidence="8">
    <location>
        <begin position="553"/>
        <end position="566"/>
    </location>
</feature>
<keyword evidence="4" id="KW-0648">Protein biosynthesis</keyword>